<gene>
    <name evidence="3" type="ORF">CALMAC_LOCUS2161</name>
</gene>
<keyword evidence="1" id="KW-1133">Transmembrane helix</keyword>
<feature type="signal peptide" evidence="2">
    <location>
        <begin position="1"/>
        <end position="23"/>
    </location>
</feature>
<evidence type="ECO:0000313" key="4">
    <source>
        <dbReference type="Proteomes" id="UP000410492"/>
    </source>
</evidence>
<reference evidence="3 4" key="1">
    <citation type="submission" date="2019-01" db="EMBL/GenBank/DDBJ databases">
        <authorList>
            <person name="Sayadi A."/>
        </authorList>
    </citation>
    <scope>NUCLEOTIDE SEQUENCE [LARGE SCALE GENOMIC DNA]</scope>
</reference>
<keyword evidence="4" id="KW-1185">Reference proteome</keyword>
<sequence length="177" mass="20066">MNTSMSCLHILVLLLIYTSIAESYFYPITCEKCDEKDDSVFGHTEHASELVGFLVNSILIPISHGLCNLWVNFVEVYECITSQYSTTESKVVEPSSVTQWLLSWLGFEEKEETIGKCSYYSITIVAGSLLLMASIAFSTKRMVDYFREEPCLDVQPRGSFNKKFNICNCKLNDSVYA</sequence>
<dbReference type="EMBL" id="CAACVG010002545">
    <property type="protein sequence ID" value="VEN36606.1"/>
    <property type="molecule type" value="Genomic_DNA"/>
</dbReference>
<feature type="chain" id="PRO_5033513151" evidence="2">
    <location>
        <begin position="24"/>
        <end position="177"/>
    </location>
</feature>
<evidence type="ECO:0000256" key="2">
    <source>
        <dbReference type="SAM" id="SignalP"/>
    </source>
</evidence>
<accession>A0A653BLY0</accession>
<keyword evidence="2" id="KW-0732">Signal</keyword>
<keyword evidence="1" id="KW-0812">Transmembrane</keyword>
<protein>
    <submittedName>
        <fullName evidence="3">Uncharacterized protein</fullName>
    </submittedName>
</protein>
<evidence type="ECO:0000256" key="1">
    <source>
        <dbReference type="SAM" id="Phobius"/>
    </source>
</evidence>
<dbReference type="OrthoDB" id="6685341at2759"/>
<dbReference type="AlphaFoldDB" id="A0A653BLY0"/>
<keyword evidence="1" id="KW-0472">Membrane</keyword>
<feature type="transmembrane region" description="Helical" evidence="1">
    <location>
        <begin position="119"/>
        <end position="137"/>
    </location>
</feature>
<dbReference type="EMBL" id="CAACVG010002545">
    <property type="protein sequence ID" value="VEN36603.1"/>
    <property type="molecule type" value="Genomic_DNA"/>
</dbReference>
<proteinExistence type="predicted"/>
<organism evidence="3 4">
    <name type="scientific">Callosobruchus maculatus</name>
    <name type="common">Southern cowpea weevil</name>
    <name type="synonym">Pulse bruchid</name>
    <dbReference type="NCBI Taxonomy" id="64391"/>
    <lineage>
        <taxon>Eukaryota</taxon>
        <taxon>Metazoa</taxon>
        <taxon>Ecdysozoa</taxon>
        <taxon>Arthropoda</taxon>
        <taxon>Hexapoda</taxon>
        <taxon>Insecta</taxon>
        <taxon>Pterygota</taxon>
        <taxon>Neoptera</taxon>
        <taxon>Endopterygota</taxon>
        <taxon>Coleoptera</taxon>
        <taxon>Polyphaga</taxon>
        <taxon>Cucujiformia</taxon>
        <taxon>Chrysomeloidea</taxon>
        <taxon>Chrysomelidae</taxon>
        <taxon>Bruchinae</taxon>
        <taxon>Bruchini</taxon>
        <taxon>Callosobruchus</taxon>
    </lineage>
</organism>
<dbReference type="Proteomes" id="UP000410492">
    <property type="component" value="Unassembled WGS sequence"/>
</dbReference>
<name>A0A653BLY0_CALMS</name>
<dbReference type="EMBL" id="CAACVG010002545">
    <property type="protein sequence ID" value="VEN36608.1"/>
    <property type="molecule type" value="Genomic_DNA"/>
</dbReference>
<evidence type="ECO:0000313" key="3">
    <source>
        <dbReference type="EMBL" id="VEN36608.1"/>
    </source>
</evidence>